<evidence type="ECO:0000256" key="5">
    <source>
        <dbReference type="ARBA" id="ARBA00010122"/>
    </source>
</evidence>
<keyword evidence="9 16" id="KW-0547">Nucleotide-binding</keyword>
<evidence type="ECO:0000259" key="19">
    <source>
        <dbReference type="PROSITE" id="PS51671"/>
    </source>
</evidence>
<dbReference type="InterPro" id="IPR002912">
    <property type="entry name" value="ACT_dom"/>
</dbReference>
<evidence type="ECO:0000256" key="1">
    <source>
        <dbReference type="ARBA" id="ARBA00003121"/>
    </source>
</evidence>
<dbReference type="Gene3D" id="3.30.2130.10">
    <property type="entry name" value="VC0802-like"/>
    <property type="match status" value="1"/>
</dbReference>
<proteinExistence type="inferred from homology"/>
<dbReference type="GO" id="GO:0009090">
    <property type="term" value="P:homoserine biosynthetic process"/>
    <property type="evidence" value="ECO:0007669"/>
    <property type="project" value="TreeGrafter"/>
</dbReference>
<dbReference type="AlphaFoldDB" id="A0A371ILN9"/>
<comment type="caution">
    <text evidence="20">The sequence shown here is derived from an EMBL/GenBank/DDBJ whole genome shotgun (WGS) entry which is preliminary data.</text>
</comment>
<keyword evidence="12" id="KW-0220">Diaminopimelate biosynthesis</keyword>
<dbReference type="InterPro" id="IPR018042">
    <property type="entry name" value="Aspartate_kinase_CS"/>
</dbReference>
<dbReference type="Pfam" id="PF00696">
    <property type="entry name" value="AA_kinase"/>
    <property type="match status" value="1"/>
</dbReference>
<comment type="catalytic activity">
    <reaction evidence="14 17">
        <text>L-aspartate + ATP = 4-phospho-L-aspartate + ADP</text>
        <dbReference type="Rhea" id="RHEA:23776"/>
        <dbReference type="ChEBI" id="CHEBI:29991"/>
        <dbReference type="ChEBI" id="CHEBI:30616"/>
        <dbReference type="ChEBI" id="CHEBI:57535"/>
        <dbReference type="ChEBI" id="CHEBI:456216"/>
        <dbReference type="EC" id="2.7.2.4"/>
    </reaction>
</comment>
<dbReference type="Gene3D" id="3.40.1160.10">
    <property type="entry name" value="Acetylglutamate kinase-like"/>
    <property type="match status" value="1"/>
</dbReference>
<dbReference type="PANTHER" id="PTHR21499:SF3">
    <property type="entry name" value="ASPARTOKINASE"/>
    <property type="match status" value="1"/>
</dbReference>
<reference evidence="21 23" key="3">
    <citation type="submission" date="2019-07" db="EMBL/GenBank/DDBJ databases">
        <title>Criibacterium bergeronii gen. nov., sp. nov. isolated from human clinical samples.</title>
        <authorList>
            <person name="Maheux A.F."/>
            <person name="Boudreau D.K."/>
            <person name="Berube E."/>
            <person name="Brodeur S."/>
            <person name="Bernard K.A."/>
            <person name="Abed J.Y."/>
            <person name="Ducrey E."/>
            <person name="Guay E.F."/>
            <person name="Raymond F."/>
            <person name="Corbeil J."/>
            <person name="Domingo M.-C."/>
            <person name="Roy P.H."/>
            <person name="Boissinot M."/>
            <person name="Tocheva E.I."/>
            <person name="Omar R.F."/>
        </authorList>
    </citation>
    <scope>NUCLEOTIDE SEQUENCE [LARGE SCALE GENOMIC DNA]</scope>
    <source>
        <strain evidence="21 23">CCRI-24246</strain>
    </source>
</reference>
<dbReference type="UniPathway" id="UPA00051">
    <property type="reaction ID" value="UER00462"/>
</dbReference>
<evidence type="ECO:0000256" key="15">
    <source>
        <dbReference type="ARBA" id="ARBA00063835"/>
    </source>
</evidence>
<keyword evidence="13" id="KW-0457">Lysine biosynthesis</keyword>
<dbReference type="GO" id="GO:0005829">
    <property type="term" value="C:cytosol"/>
    <property type="evidence" value="ECO:0007669"/>
    <property type="project" value="TreeGrafter"/>
</dbReference>
<dbReference type="InterPro" id="IPR045865">
    <property type="entry name" value="ACT-like_dom_sf"/>
</dbReference>
<keyword evidence="10 17" id="KW-0418">Kinase</keyword>
<evidence type="ECO:0000256" key="3">
    <source>
        <dbReference type="ARBA" id="ARBA00004986"/>
    </source>
</evidence>
<evidence type="ECO:0000256" key="4">
    <source>
        <dbReference type="ARBA" id="ARBA00005139"/>
    </source>
</evidence>
<dbReference type="EMBL" id="VJXW01000004">
    <property type="protein sequence ID" value="TRW27740.1"/>
    <property type="molecule type" value="Genomic_DNA"/>
</dbReference>
<evidence type="ECO:0000256" key="12">
    <source>
        <dbReference type="ARBA" id="ARBA00022915"/>
    </source>
</evidence>
<dbReference type="OrthoDB" id="9799110at2"/>
<comment type="pathway">
    <text evidence="4 18">Amino-acid biosynthesis; L-threonine biosynthesis; L-threonine from L-aspartate: step 1/5.</text>
</comment>
<dbReference type="GO" id="GO:0009088">
    <property type="term" value="P:threonine biosynthetic process"/>
    <property type="evidence" value="ECO:0007669"/>
    <property type="project" value="UniProtKB-UniPathway"/>
</dbReference>
<feature type="binding site" evidence="16">
    <location>
        <begin position="209"/>
        <end position="210"/>
    </location>
    <ligand>
        <name>ATP</name>
        <dbReference type="ChEBI" id="CHEBI:30616"/>
    </ligand>
</feature>
<evidence type="ECO:0000313" key="22">
    <source>
        <dbReference type="Proteomes" id="UP000093352"/>
    </source>
</evidence>
<dbReference type="Proteomes" id="UP000093352">
    <property type="component" value="Unassembled WGS sequence"/>
</dbReference>
<keyword evidence="22" id="KW-1185">Reference proteome</keyword>
<gene>
    <name evidence="20" type="ORF">BBG48_005415</name>
    <name evidence="21" type="ORF">FL857_04000</name>
</gene>
<comment type="pathway">
    <text evidence="3 18">Amino-acid biosynthesis; L-methionine biosynthesis via de novo pathway; L-homoserine from L-aspartate: step 1/3.</text>
</comment>
<dbReference type="GO" id="GO:0004072">
    <property type="term" value="F:aspartate kinase activity"/>
    <property type="evidence" value="ECO:0007669"/>
    <property type="project" value="UniProtKB-EC"/>
</dbReference>
<comment type="function">
    <text evidence="1">Catalyzes the phosphorylation of the beta-carboxyl group of aspartic acid with ATP to yield 4-phospho-L-aspartate, which is involved in the branched biosynthetic pathway leading to the biosynthesis of amino acids threonine, isoleucine and methionine.</text>
</comment>
<dbReference type="FunFam" id="3.40.1160.10:FF:000002">
    <property type="entry name" value="Aspartokinase"/>
    <property type="match status" value="1"/>
</dbReference>
<dbReference type="PROSITE" id="PS00324">
    <property type="entry name" value="ASPARTOKINASE"/>
    <property type="match status" value="1"/>
</dbReference>
<dbReference type="InterPro" id="IPR054352">
    <property type="entry name" value="ACT_Aspartokinase"/>
</dbReference>
<dbReference type="FunFam" id="3.30.2130.10:FF:000001">
    <property type="entry name" value="Bifunctional aspartokinase/homoserine dehydrogenase"/>
    <property type="match status" value="1"/>
</dbReference>
<evidence type="ECO:0000256" key="9">
    <source>
        <dbReference type="ARBA" id="ARBA00022741"/>
    </source>
</evidence>
<comment type="subunit">
    <text evidence="15">Tetramer consisting of 2 isoforms Alpha (catalytic and regulation) and of a homodimer of 2 isoforms Beta (regulation).</text>
</comment>
<feature type="domain" description="ACT" evidence="19">
    <location>
        <begin position="264"/>
        <end position="338"/>
    </location>
</feature>
<comment type="pathway">
    <text evidence="2 18">Amino-acid biosynthesis; L-lysine biosynthesis via DAP pathway; (S)-tetrahydrodipicolinate from L-aspartate: step 1/4.</text>
</comment>
<dbReference type="Proteomes" id="UP000319424">
    <property type="component" value="Unassembled WGS sequence"/>
</dbReference>
<dbReference type="PANTHER" id="PTHR21499">
    <property type="entry name" value="ASPARTATE KINASE"/>
    <property type="match status" value="1"/>
</dbReference>
<feature type="binding site" evidence="16">
    <location>
        <position position="179"/>
    </location>
    <ligand>
        <name>ATP</name>
        <dbReference type="ChEBI" id="CHEBI:30616"/>
    </ligand>
</feature>
<dbReference type="SUPFAM" id="SSF53633">
    <property type="entry name" value="Carbamate kinase-like"/>
    <property type="match status" value="1"/>
</dbReference>
<reference evidence="20" key="2">
    <citation type="submission" date="2018-07" db="EMBL/GenBank/DDBJ databases">
        <authorList>
            <person name="Quirk P.G."/>
            <person name="Krulwich T.A."/>
        </authorList>
    </citation>
    <scope>NUCLEOTIDE SEQUENCE</scope>
    <source>
        <strain evidence="20">CCRI-22567</strain>
    </source>
</reference>
<dbReference type="GO" id="GO:0019877">
    <property type="term" value="P:diaminopimelate biosynthetic process"/>
    <property type="evidence" value="ECO:0007669"/>
    <property type="project" value="UniProtKB-KW"/>
</dbReference>
<keyword evidence="8" id="KW-0677">Repeat</keyword>
<dbReference type="PROSITE" id="PS51671">
    <property type="entry name" value="ACT"/>
    <property type="match status" value="2"/>
</dbReference>
<feature type="domain" description="ACT" evidence="19">
    <location>
        <begin position="344"/>
        <end position="407"/>
    </location>
</feature>
<evidence type="ECO:0000313" key="20">
    <source>
        <dbReference type="EMBL" id="RDY21366.1"/>
    </source>
</evidence>
<evidence type="ECO:0000256" key="11">
    <source>
        <dbReference type="ARBA" id="ARBA00022840"/>
    </source>
</evidence>
<evidence type="ECO:0000256" key="7">
    <source>
        <dbReference type="ARBA" id="ARBA00022679"/>
    </source>
</evidence>
<evidence type="ECO:0000256" key="8">
    <source>
        <dbReference type="ARBA" id="ARBA00022737"/>
    </source>
</evidence>
<dbReference type="NCBIfam" id="NF005155">
    <property type="entry name" value="PRK06635.1-4"/>
    <property type="match status" value="1"/>
</dbReference>
<dbReference type="InterPro" id="IPR001341">
    <property type="entry name" value="Asp_kinase"/>
</dbReference>
<protein>
    <recommendedName>
        <fullName evidence="17">Aspartokinase</fullName>
        <ecNumber evidence="17">2.7.2.4</ecNumber>
    </recommendedName>
</protein>
<dbReference type="InterPro" id="IPR036393">
    <property type="entry name" value="AceGlu_kinase-like_sf"/>
</dbReference>
<evidence type="ECO:0000256" key="16">
    <source>
        <dbReference type="PIRSR" id="PIRSR000726-1"/>
    </source>
</evidence>
<evidence type="ECO:0000313" key="23">
    <source>
        <dbReference type="Proteomes" id="UP000319424"/>
    </source>
</evidence>
<dbReference type="PIRSF" id="PIRSF000726">
    <property type="entry name" value="Asp_kin"/>
    <property type="match status" value="1"/>
</dbReference>
<dbReference type="EC" id="2.7.2.4" evidence="17"/>
<keyword evidence="11 16" id="KW-0067">ATP-binding</keyword>
<dbReference type="NCBIfam" id="TIGR00656">
    <property type="entry name" value="asp_kin_monofn"/>
    <property type="match status" value="1"/>
</dbReference>
<evidence type="ECO:0000256" key="2">
    <source>
        <dbReference type="ARBA" id="ARBA00004766"/>
    </source>
</evidence>
<dbReference type="CDD" id="cd04261">
    <property type="entry name" value="AAK_AKii-LysC-BS"/>
    <property type="match status" value="1"/>
</dbReference>
<feature type="binding site" evidence="16">
    <location>
        <position position="47"/>
    </location>
    <ligand>
        <name>substrate</name>
    </ligand>
</feature>
<evidence type="ECO:0000256" key="14">
    <source>
        <dbReference type="ARBA" id="ARBA00047872"/>
    </source>
</evidence>
<evidence type="ECO:0000256" key="13">
    <source>
        <dbReference type="ARBA" id="ARBA00023154"/>
    </source>
</evidence>
<dbReference type="UniPathway" id="UPA00034">
    <property type="reaction ID" value="UER00015"/>
</dbReference>
<dbReference type="STRING" id="1871336.BBG48_10370"/>
<reference evidence="20 22" key="1">
    <citation type="journal article" date="2016" name="Genome Announc.">
        <title>Draft Genome Sequence of Criibacterium bergeronii gen. nov., sp. nov., Strain CCRI-22567T, Isolated from a Vaginal Sample from a Woman with Bacterial Vaginosis.</title>
        <authorList>
            <person name="Maheux A.F."/>
            <person name="Berube E."/>
            <person name="Boudreau D.K."/>
            <person name="Raymond F."/>
            <person name="Corbeil J."/>
            <person name="Roy P.H."/>
            <person name="Boissinot M."/>
            <person name="Omar R.F."/>
        </authorList>
    </citation>
    <scope>NUCLEOTIDE SEQUENCE [LARGE SCALE GENOMIC DNA]</scope>
    <source>
        <strain evidence="20 22">CCRI-22567</strain>
    </source>
</reference>
<dbReference type="EMBL" id="MBEW02000008">
    <property type="protein sequence ID" value="RDY21366.1"/>
    <property type="molecule type" value="Genomic_DNA"/>
</dbReference>
<feature type="binding site" evidence="16">
    <location>
        <begin position="173"/>
        <end position="174"/>
    </location>
    <ligand>
        <name>ATP</name>
        <dbReference type="ChEBI" id="CHEBI:30616"/>
    </ligand>
</feature>
<comment type="similarity">
    <text evidence="5 17">Belongs to the aspartokinase family.</text>
</comment>
<dbReference type="SUPFAM" id="SSF55021">
    <property type="entry name" value="ACT-like"/>
    <property type="match status" value="2"/>
</dbReference>
<keyword evidence="7 17" id="KW-0808">Transferase</keyword>
<dbReference type="InterPro" id="IPR005260">
    <property type="entry name" value="Asp_kin_monofn"/>
</dbReference>
<feature type="binding site" evidence="16">
    <location>
        <begin position="7"/>
        <end position="10"/>
    </location>
    <ligand>
        <name>ATP</name>
        <dbReference type="ChEBI" id="CHEBI:30616"/>
    </ligand>
</feature>
<dbReference type="NCBIfam" id="NF005154">
    <property type="entry name" value="PRK06635.1-2"/>
    <property type="match status" value="1"/>
</dbReference>
<dbReference type="InterPro" id="IPR001048">
    <property type="entry name" value="Asp/Glu/Uridylate_kinase"/>
</dbReference>
<dbReference type="NCBIfam" id="TIGR00657">
    <property type="entry name" value="asp_kinases"/>
    <property type="match status" value="1"/>
</dbReference>
<evidence type="ECO:0000313" key="21">
    <source>
        <dbReference type="EMBL" id="TRW27740.1"/>
    </source>
</evidence>
<dbReference type="InterPro" id="IPR041740">
    <property type="entry name" value="AKii-LysC-BS"/>
</dbReference>
<feature type="binding site" evidence="16">
    <location>
        <position position="74"/>
    </location>
    <ligand>
        <name>substrate</name>
    </ligand>
</feature>
<dbReference type="GO" id="GO:0009089">
    <property type="term" value="P:lysine biosynthetic process via diaminopimelate"/>
    <property type="evidence" value="ECO:0007669"/>
    <property type="project" value="UniProtKB-UniPathway"/>
</dbReference>
<evidence type="ECO:0000256" key="18">
    <source>
        <dbReference type="RuleBase" id="RU004249"/>
    </source>
</evidence>
<feature type="binding site" evidence="16">
    <location>
        <position position="184"/>
    </location>
    <ligand>
        <name>ATP</name>
        <dbReference type="ChEBI" id="CHEBI:30616"/>
    </ligand>
</feature>
<dbReference type="UniPathway" id="UPA00050">
    <property type="reaction ID" value="UER00461"/>
</dbReference>
<sequence>MDIIVQKYGGSSVADSQRIRAVADRIIKTKEQGNKVAVVVSAMGKSTDNLIKQAKEINPNPPEREMDMLLSTGEQISIALLAMAIKARGYDVVSLTGSQAGIHTDDFYNKARIVSINSERMKAEFDDDKIVIVAGFQGINNKNDITTLGRGGSDTTAVALCAALQGKKCEIYTDVDGVYTEDPRFVKNVKKINEITYDEMLTLASQGAKVLHPRCVELAKIYNIDLEVRSSFNYNMGTIVKEKTNMEKEIVVTAIAHNLNMVKLSIYGIPDVPGIASKIFGALAKNKVNVSLISQSSGENGTNTISFITSESDRDKAGKVLEATLIELDGKKISALDNLAIVTVVGAGMITNPGVASELFSVMGENNINIEMISSSEISISIAIHQEDCQRAVDILAKQFNLVEFDN</sequence>
<dbReference type="Pfam" id="PF22468">
    <property type="entry name" value="ACT_9"/>
    <property type="match status" value="2"/>
</dbReference>
<name>A0A371ILN9_9FIRM</name>
<dbReference type="GO" id="GO:0005524">
    <property type="term" value="F:ATP binding"/>
    <property type="evidence" value="ECO:0007669"/>
    <property type="project" value="UniProtKB-KW"/>
</dbReference>
<evidence type="ECO:0000256" key="6">
    <source>
        <dbReference type="ARBA" id="ARBA00022605"/>
    </source>
</evidence>
<evidence type="ECO:0000256" key="17">
    <source>
        <dbReference type="RuleBase" id="RU003448"/>
    </source>
</evidence>
<dbReference type="CDD" id="cd04913">
    <property type="entry name" value="ACT_AKii-LysC-BS-like_1"/>
    <property type="match status" value="1"/>
</dbReference>
<accession>A0A371ILN9</accession>
<evidence type="ECO:0000256" key="10">
    <source>
        <dbReference type="ARBA" id="ARBA00022777"/>
    </source>
</evidence>
<keyword evidence="6 18" id="KW-0028">Amino-acid biosynthesis</keyword>
<organism evidence="20 22">
    <name type="scientific">Criibacterium bergeronii</name>
    <dbReference type="NCBI Taxonomy" id="1871336"/>
    <lineage>
        <taxon>Bacteria</taxon>
        <taxon>Bacillati</taxon>
        <taxon>Bacillota</taxon>
        <taxon>Clostridia</taxon>
        <taxon>Peptostreptococcales</taxon>
        <taxon>Filifactoraceae</taxon>
        <taxon>Criibacterium</taxon>
    </lineage>
</organism>
<dbReference type="RefSeq" id="WP_068913369.1">
    <property type="nucleotide sequence ID" value="NZ_MBEW02000008.1"/>
</dbReference>